<dbReference type="AlphaFoldDB" id="A0A849VXD9"/>
<evidence type="ECO:0000313" key="1">
    <source>
        <dbReference type="EMBL" id="NTS32947.1"/>
    </source>
</evidence>
<dbReference type="Proteomes" id="UP000550508">
    <property type="component" value="Unassembled WGS sequence"/>
</dbReference>
<comment type="caution">
    <text evidence="1">The sequence shown here is derived from an EMBL/GenBank/DDBJ whole genome shotgun (WGS) entry which is preliminary data.</text>
</comment>
<dbReference type="RefSeq" id="WP_113281279.1">
    <property type="nucleotide sequence ID" value="NZ_JABUMX010000004.1"/>
</dbReference>
<organism evidence="1 2">
    <name type="scientific">Phyllobacterium pellucidum</name>
    <dbReference type="NCBI Taxonomy" id="2740464"/>
    <lineage>
        <taxon>Bacteria</taxon>
        <taxon>Pseudomonadati</taxon>
        <taxon>Pseudomonadota</taxon>
        <taxon>Alphaproteobacteria</taxon>
        <taxon>Hyphomicrobiales</taxon>
        <taxon>Phyllobacteriaceae</taxon>
        <taxon>Phyllobacterium</taxon>
    </lineage>
</organism>
<accession>A0A849VXD9</accession>
<name>A0A849VXD9_9HYPH</name>
<dbReference type="EMBL" id="JABUMX010000004">
    <property type="protein sequence ID" value="NTS32947.1"/>
    <property type="molecule type" value="Genomic_DNA"/>
</dbReference>
<gene>
    <name evidence="1" type="ORF">HQ945_16935</name>
</gene>
<proteinExistence type="predicted"/>
<reference evidence="1 2" key="1">
    <citation type="submission" date="2020-05" db="EMBL/GenBank/DDBJ databases">
        <authorList>
            <person name="Kim M.K."/>
        </authorList>
    </citation>
    <scope>NUCLEOTIDE SEQUENCE [LARGE SCALE GENOMIC DNA]</scope>
    <source>
        <strain evidence="1 2">BT25</strain>
    </source>
</reference>
<keyword evidence="2" id="KW-1185">Reference proteome</keyword>
<evidence type="ECO:0000313" key="2">
    <source>
        <dbReference type="Proteomes" id="UP000550508"/>
    </source>
</evidence>
<sequence length="65" mass="6680">MKFVIKCLIVAGVLGSPCIYDVTSREPSPAAGVIALGGPLLAAGHAHPYIQGDTAVHPKKLEVNS</sequence>
<protein>
    <submittedName>
        <fullName evidence="1">Uncharacterized protein</fullName>
    </submittedName>
</protein>